<dbReference type="Gene3D" id="2.60.120.1140">
    <property type="entry name" value="Protein of unknown function DUF192"/>
    <property type="match status" value="1"/>
</dbReference>
<dbReference type="InterPro" id="IPR038695">
    <property type="entry name" value="Saro_0823-like_sf"/>
</dbReference>
<keyword evidence="2" id="KW-1185">Reference proteome</keyword>
<evidence type="ECO:0000313" key="2">
    <source>
        <dbReference type="Proteomes" id="UP000306416"/>
    </source>
</evidence>
<accession>A0A4S1CGW3</accession>
<protein>
    <submittedName>
        <fullName evidence="1">DUF192 domain-containing protein</fullName>
    </submittedName>
</protein>
<dbReference type="RefSeq" id="WP_135869812.1">
    <property type="nucleotide sequence ID" value="NZ_SRSC01000002.1"/>
</dbReference>
<dbReference type="Proteomes" id="UP000306416">
    <property type="component" value="Unassembled WGS sequence"/>
</dbReference>
<organism evidence="1 2">
    <name type="scientific">Geomonas terrae</name>
    <dbReference type="NCBI Taxonomy" id="2562681"/>
    <lineage>
        <taxon>Bacteria</taxon>
        <taxon>Pseudomonadati</taxon>
        <taxon>Thermodesulfobacteriota</taxon>
        <taxon>Desulfuromonadia</taxon>
        <taxon>Geobacterales</taxon>
        <taxon>Geobacteraceae</taxon>
        <taxon>Geomonas</taxon>
    </lineage>
</organism>
<sequence>MRAIDATSGREIASRVAVADTFFSRLKGLLGREELPPGEAMWIRPCRSVHSFGMKFPIDVVFLDRDMRVVAMTKGLRPGRVSAPPVKSQSVLELPVGVLDAAATVIGNRIEIT</sequence>
<evidence type="ECO:0000313" key="1">
    <source>
        <dbReference type="EMBL" id="TGU72330.1"/>
    </source>
</evidence>
<dbReference type="Pfam" id="PF02643">
    <property type="entry name" value="DUF192"/>
    <property type="match status" value="1"/>
</dbReference>
<dbReference type="PANTHER" id="PTHR37953">
    <property type="entry name" value="UPF0127 PROTEIN MJ1496"/>
    <property type="match status" value="1"/>
</dbReference>
<name>A0A4S1CGW3_9BACT</name>
<comment type="caution">
    <text evidence="1">The sequence shown here is derived from an EMBL/GenBank/DDBJ whole genome shotgun (WGS) entry which is preliminary data.</text>
</comment>
<dbReference type="PANTHER" id="PTHR37953:SF1">
    <property type="entry name" value="UPF0127 PROTEIN MJ1496"/>
    <property type="match status" value="1"/>
</dbReference>
<reference evidence="1 2" key="1">
    <citation type="submission" date="2019-04" db="EMBL/GenBank/DDBJ databases">
        <title>Geobacter oryzae sp. nov., ferric-reducing bacteria isolated from paddy soil.</title>
        <authorList>
            <person name="Xu Z."/>
            <person name="Masuda Y."/>
            <person name="Itoh H."/>
            <person name="Senoo K."/>
        </authorList>
    </citation>
    <scope>NUCLEOTIDE SEQUENCE [LARGE SCALE GENOMIC DNA]</scope>
    <source>
        <strain evidence="1 2">Red111</strain>
    </source>
</reference>
<gene>
    <name evidence="1" type="ORF">E4633_08430</name>
</gene>
<proteinExistence type="predicted"/>
<dbReference type="EMBL" id="SRSC01000002">
    <property type="protein sequence ID" value="TGU72330.1"/>
    <property type="molecule type" value="Genomic_DNA"/>
</dbReference>
<dbReference type="AlphaFoldDB" id="A0A4S1CGW3"/>
<dbReference type="InterPro" id="IPR003795">
    <property type="entry name" value="DUF192"/>
</dbReference>